<reference evidence="2 3" key="1">
    <citation type="submission" date="2011-02" db="EMBL/GenBank/DDBJ databases">
        <authorList>
            <person name="Nelson K.E."/>
            <person name="Sutton G."/>
            <person name="Torralba M."/>
            <person name="Durkin S."/>
            <person name="Harkins D."/>
            <person name="Montgomery R."/>
            <person name="Ziemer C."/>
            <person name="Klaassens E."/>
            <person name="Ocuiv P."/>
            <person name="Morrison M."/>
        </authorList>
    </citation>
    <scope>NUCLEOTIDE SEQUENCE [LARGE SCALE GENOMIC DNA]</scope>
    <source>
        <strain evidence="2 3">8</strain>
    </source>
</reference>
<evidence type="ECO:0000313" key="2">
    <source>
        <dbReference type="EMBL" id="EGC02132.1"/>
    </source>
</evidence>
<evidence type="ECO:0000256" key="1">
    <source>
        <dbReference type="SAM" id="MobiDB-lite"/>
    </source>
</evidence>
<protein>
    <submittedName>
        <fullName evidence="2">Uncharacterized protein</fullName>
    </submittedName>
</protein>
<accession>E9SF22</accession>
<dbReference type="EMBL" id="ADKM02000110">
    <property type="protein sequence ID" value="EGC02132.1"/>
    <property type="molecule type" value="Genomic_DNA"/>
</dbReference>
<dbReference type="AlphaFoldDB" id="E9SF22"/>
<sequence length="85" mass="9516">MTGGHKKSGMPPEQNSAHCKTPLRCCENAPQTLENYRPCFKYDAPPPPAIAVIYTRSMSAHRCVRDGFRFGLRLMDDNDNTFSAP</sequence>
<comment type="caution">
    <text evidence="2">The sequence shown here is derived from an EMBL/GenBank/DDBJ whole genome shotgun (WGS) entry which is preliminary data.</text>
</comment>
<name>E9SF22_RUMAL</name>
<feature type="region of interest" description="Disordered" evidence="1">
    <location>
        <begin position="1"/>
        <end position="20"/>
    </location>
</feature>
<dbReference type="STRING" id="246199.CUS_5678"/>
<keyword evidence="3" id="KW-1185">Reference proteome</keyword>
<organism evidence="2 3">
    <name type="scientific">Ruminococcus albus 8</name>
    <dbReference type="NCBI Taxonomy" id="246199"/>
    <lineage>
        <taxon>Bacteria</taxon>
        <taxon>Bacillati</taxon>
        <taxon>Bacillota</taxon>
        <taxon>Clostridia</taxon>
        <taxon>Eubacteriales</taxon>
        <taxon>Oscillospiraceae</taxon>
        <taxon>Ruminococcus</taxon>
    </lineage>
</organism>
<dbReference type="Proteomes" id="UP000004259">
    <property type="component" value="Unassembled WGS sequence"/>
</dbReference>
<gene>
    <name evidence="2" type="ORF">CUS_5678</name>
</gene>
<proteinExistence type="predicted"/>
<evidence type="ECO:0000313" key="3">
    <source>
        <dbReference type="Proteomes" id="UP000004259"/>
    </source>
</evidence>